<accession>A0AAV5TFA9</accession>
<feature type="non-terminal residue" evidence="2">
    <location>
        <position position="120"/>
    </location>
</feature>
<keyword evidence="1" id="KW-0812">Transmembrane</keyword>
<feature type="transmembrane region" description="Helical" evidence="1">
    <location>
        <begin position="29"/>
        <end position="54"/>
    </location>
</feature>
<dbReference type="InterPro" id="IPR053220">
    <property type="entry name" value="Nematode_rcpt-like_serp_H"/>
</dbReference>
<comment type="caution">
    <text evidence="2">The sequence shown here is derived from an EMBL/GenBank/DDBJ whole genome shotgun (WGS) entry which is preliminary data.</text>
</comment>
<evidence type="ECO:0008006" key="4">
    <source>
        <dbReference type="Google" id="ProtNLM"/>
    </source>
</evidence>
<evidence type="ECO:0000256" key="1">
    <source>
        <dbReference type="SAM" id="Phobius"/>
    </source>
</evidence>
<organism evidence="2 3">
    <name type="scientific">Pristionchus entomophagus</name>
    <dbReference type="NCBI Taxonomy" id="358040"/>
    <lineage>
        <taxon>Eukaryota</taxon>
        <taxon>Metazoa</taxon>
        <taxon>Ecdysozoa</taxon>
        <taxon>Nematoda</taxon>
        <taxon>Chromadorea</taxon>
        <taxon>Rhabditida</taxon>
        <taxon>Rhabditina</taxon>
        <taxon>Diplogasteromorpha</taxon>
        <taxon>Diplogasteroidea</taxon>
        <taxon>Neodiplogasteridae</taxon>
        <taxon>Pristionchus</taxon>
    </lineage>
</organism>
<gene>
    <name evidence="2" type="ORF">PENTCL1PPCAC_15204</name>
</gene>
<keyword evidence="1" id="KW-1133">Transmembrane helix</keyword>
<dbReference type="EMBL" id="BTSX01000004">
    <property type="protein sequence ID" value="GMS93029.1"/>
    <property type="molecule type" value="Genomic_DNA"/>
</dbReference>
<protein>
    <recommendedName>
        <fullName evidence="4">G protein-coupled receptor</fullName>
    </recommendedName>
</protein>
<dbReference type="PANTHER" id="PTHR22941">
    <property type="entry name" value="SERPENTINE RECEPTOR"/>
    <property type="match status" value="1"/>
</dbReference>
<evidence type="ECO:0000313" key="2">
    <source>
        <dbReference type="EMBL" id="GMS93029.1"/>
    </source>
</evidence>
<keyword evidence="3" id="KW-1185">Reference proteome</keyword>
<reference evidence="2" key="1">
    <citation type="submission" date="2023-10" db="EMBL/GenBank/DDBJ databases">
        <title>Genome assembly of Pristionchus species.</title>
        <authorList>
            <person name="Yoshida K."/>
            <person name="Sommer R.J."/>
        </authorList>
    </citation>
    <scope>NUCLEOTIDE SEQUENCE</scope>
    <source>
        <strain evidence="2">RS0144</strain>
    </source>
</reference>
<dbReference type="SUPFAM" id="SSF81321">
    <property type="entry name" value="Family A G protein-coupled receptor-like"/>
    <property type="match status" value="1"/>
</dbReference>
<dbReference type="InterPro" id="IPR019422">
    <property type="entry name" value="7TM_GPCR_serpentine_rcpt_Srh"/>
</dbReference>
<evidence type="ECO:0000313" key="3">
    <source>
        <dbReference type="Proteomes" id="UP001432027"/>
    </source>
</evidence>
<feature type="non-terminal residue" evidence="2">
    <location>
        <position position="1"/>
    </location>
</feature>
<dbReference type="Pfam" id="PF10318">
    <property type="entry name" value="7TM_GPCR_Srh"/>
    <property type="match status" value="1"/>
</dbReference>
<proteinExistence type="predicted"/>
<sequence>IVSHTFANLRNRVTMSDKMRQYHRTMTKVLILQSGVPIVCVFLPIFVDVLVYVLRLDGSLICPVCTTLISTHSFLHSIAVLATTPVYRRRLGTVLCRTKVSISEAHSRPTLLNLRALSSV</sequence>
<dbReference type="PANTHER" id="PTHR22941:SF26">
    <property type="entry name" value="SERPENTINE RECEPTOR, CLASS H"/>
    <property type="match status" value="1"/>
</dbReference>
<dbReference type="AlphaFoldDB" id="A0AAV5TFA9"/>
<keyword evidence="1" id="KW-0472">Membrane</keyword>
<name>A0AAV5TFA9_9BILA</name>
<dbReference type="Proteomes" id="UP001432027">
    <property type="component" value="Unassembled WGS sequence"/>
</dbReference>